<feature type="region of interest" description="Disordered" evidence="4">
    <location>
        <begin position="37"/>
        <end position="60"/>
    </location>
</feature>
<dbReference type="InterPro" id="IPR017853">
    <property type="entry name" value="GH"/>
</dbReference>
<gene>
    <name evidence="7" type="ORF">H7J73_03050</name>
</gene>
<dbReference type="Pfam" id="PF00150">
    <property type="entry name" value="Cellulase"/>
    <property type="match status" value="1"/>
</dbReference>
<evidence type="ECO:0000256" key="4">
    <source>
        <dbReference type="SAM" id="MobiDB-lite"/>
    </source>
</evidence>
<evidence type="ECO:0000259" key="5">
    <source>
        <dbReference type="Pfam" id="PF00150"/>
    </source>
</evidence>
<dbReference type="PANTHER" id="PTHR31308:SF3">
    <property type="entry name" value="ENDOGLYCOCERAMIDASE"/>
    <property type="match status" value="1"/>
</dbReference>
<accession>A0ABT3C6D1</accession>
<evidence type="ECO:0000256" key="2">
    <source>
        <dbReference type="ARBA" id="ARBA00022801"/>
    </source>
</evidence>
<feature type="compositionally biased region" description="Low complexity" evidence="4">
    <location>
        <begin position="107"/>
        <end position="122"/>
    </location>
</feature>
<dbReference type="InterPro" id="IPR048996">
    <property type="entry name" value="PGRS_rpt"/>
</dbReference>
<dbReference type="Gene3D" id="3.20.20.80">
    <property type="entry name" value="Glycosidases"/>
    <property type="match status" value="1"/>
</dbReference>
<dbReference type="Pfam" id="PF18564">
    <property type="entry name" value="Glyco_hydro_5_C"/>
    <property type="match status" value="1"/>
</dbReference>
<dbReference type="SUPFAM" id="SSF51445">
    <property type="entry name" value="(Trans)glycosidases"/>
    <property type="match status" value="1"/>
</dbReference>
<dbReference type="EMBL" id="JACKTY010000012">
    <property type="protein sequence ID" value="MCV7225018.1"/>
    <property type="molecule type" value="Genomic_DNA"/>
</dbReference>
<dbReference type="InterPro" id="IPR001547">
    <property type="entry name" value="Glyco_hydro_5"/>
</dbReference>
<evidence type="ECO:0000256" key="1">
    <source>
        <dbReference type="ARBA" id="ARBA00005641"/>
    </source>
</evidence>
<keyword evidence="8" id="KW-1185">Reference proteome</keyword>
<organism evidence="7 8">
    <name type="scientific">Mycolicibacterium komossense</name>
    <dbReference type="NCBI Taxonomy" id="1779"/>
    <lineage>
        <taxon>Bacteria</taxon>
        <taxon>Bacillati</taxon>
        <taxon>Actinomycetota</taxon>
        <taxon>Actinomycetes</taxon>
        <taxon>Mycobacteriales</taxon>
        <taxon>Mycobacteriaceae</taxon>
        <taxon>Mycolicibacterium</taxon>
    </lineage>
</organism>
<comment type="similarity">
    <text evidence="1">Belongs to the glycosyl hydrolase 5 (cellulase A) family.</text>
</comment>
<protein>
    <submittedName>
        <fullName evidence="7">Cellulase family glycosylhydrolase</fullName>
    </submittedName>
</protein>
<feature type="compositionally biased region" description="Low complexity" evidence="4">
    <location>
        <begin position="77"/>
        <end position="100"/>
    </location>
</feature>
<feature type="domain" description="Glycoside hydrolase family 5" evidence="5">
    <location>
        <begin position="351"/>
        <end position="641"/>
    </location>
</feature>
<dbReference type="Gene3D" id="2.60.40.1180">
    <property type="entry name" value="Golgi alpha-mannosidase II"/>
    <property type="match status" value="1"/>
</dbReference>
<evidence type="ECO:0000256" key="3">
    <source>
        <dbReference type="ARBA" id="ARBA00023295"/>
    </source>
</evidence>
<keyword evidence="3" id="KW-0326">Glycosidase</keyword>
<feature type="region of interest" description="Disordered" evidence="4">
    <location>
        <begin position="238"/>
        <end position="270"/>
    </location>
</feature>
<reference evidence="7 8" key="1">
    <citation type="journal article" date="2022" name="BMC Genomics">
        <title>Comparative genome analysis of mycobacteria focusing on tRNA and non-coding RNA.</title>
        <authorList>
            <person name="Behra P.R.K."/>
            <person name="Pettersson B.M.F."/>
            <person name="Ramesh M."/>
            <person name="Das S."/>
            <person name="Dasgupta S."/>
            <person name="Kirsebom L.A."/>
        </authorList>
    </citation>
    <scope>NUCLEOTIDE SEQUENCE [LARGE SCALE GENOMIC DNA]</scope>
    <source>
        <strain evidence="7 8">DSM 44078</strain>
    </source>
</reference>
<evidence type="ECO:0000259" key="6">
    <source>
        <dbReference type="Pfam" id="PF18564"/>
    </source>
</evidence>
<dbReference type="Proteomes" id="UP001526201">
    <property type="component" value="Unassembled WGS sequence"/>
</dbReference>
<proteinExistence type="inferred from homology"/>
<dbReference type="InterPro" id="IPR052066">
    <property type="entry name" value="Glycosphingolipid_Hydrolases"/>
</dbReference>
<comment type="caution">
    <text evidence="7">The sequence shown here is derived from an EMBL/GenBank/DDBJ whole genome shotgun (WGS) entry which is preliminary data.</text>
</comment>
<dbReference type="InterPro" id="IPR041036">
    <property type="entry name" value="GH5_C"/>
</dbReference>
<dbReference type="Pfam" id="PF21526">
    <property type="entry name" value="PGRS"/>
    <property type="match status" value="1"/>
</dbReference>
<dbReference type="InterPro" id="IPR013780">
    <property type="entry name" value="Glyco_hydro_b"/>
</dbReference>
<dbReference type="InterPro" id="IPR018087">
    <property type="entry name" value="Glyco_hydro_5_CS"/>
</dbReference>
<feature type="domain" description="Glycoside hydrolase family 5 C-terminal" evidence="6">
    <location>
        <begin position="679"/>
        <end position="756"/>
    </location>
</feature>
<evidence type="ECO:0000313" key="8">
    <source>
        <dbReference type="Proteomes" id="UP001526201"/>
    </source>
</evidence>
<evidence type="ECO:0000313" key="7">
    <source>
        <dbReference type="EMBL" id="MCV7225018.1"/>
    </source>
</evidence>
<name>A0ABT3C6D1_9MYCO</name>
<sequence>MNASAYIGRVGGLAVALGIGAAVTWFAGSAWADAGDSASTHSSAGSAGVHAGPATGSSAASAAHSVPVQAASAASVHPRIAAARPQQAAPAASRRQASAALTTPRVSTTAGASSTTAPATSPQGMYAPIHAGVENWINSDLGQQVDGVINAVAGSYVIGNGVAGTAVHPDGGAGGWLLGDGGAGWDSSEAGVVGGAGGAAGLIGNGGAGGAGGAGAAGGAGGLGGGLIGIGGRGGAGGDGPNGGRGGNGGNAGGPFGSGGDGGDAGNSGVGGTATGLPALGGAGGTAGVFGTHGVVGKYGTGTAIPAGAGSGLSNTGTWLTNSDGQVVIVHGVNEVYKVAPFTPSASGFSADDAAFLAANGFNVVRLGVLWEAVEPEPGVYDTDYLNSIEQTVQTLADHGIYTIIDMHQDNYSSTFQGEGAPVWATQTGGLPNPNLGFPGNYFLNPAEGHAWDAFWANAAAPDGLGYEDHYAQAWENVAAYFSGNPDVIGYDLMNEPFPGLSWVATLLGSPYFGEQQLAPMYNQVGAAIRAVDPNTALYIEPANPAATEIPAILVGAPMILGTVNDPNVVLAFHDYCGPIGGGLCVVIADQLAKQARDYATAHNLPGFMGEFGATSDTGILATEKGAADQYQMGWAVWAYTGQGDITGSPDSESLVYDPSLPPSGDNVNTANLATLATPYPQVISGTPSGWSFADGTFQFSYSTARADGTSSFAAGAQTVISVPAVEFPTGYQVSVVGAHVVSVPNAPQLVIASDAGAAVVNVVVTANAA</sequence>
<feature type="region of interest" description="Disordered" evidence="4">
    <location>
        <begin position="77"/>
        <end position="123"/>
    </location>
</feature>
<keyword evidence="2" id="KW-0378">Hydrolase</keyword>
<dbReference type="RefSeq" id="WP_264065768.1">
    <property type="nucleotide sequence ID" value="NZ_JACKTY010000012.1"/>
</dbReference>
<dbReference type="PANTHER" id="PTHR31308">
    <property type="match status" value="1"/>
</dbReference>
<dbReference type="PROSITE" id="PS00659">
    <property type="entry name" value="GLYCOSYL_HYDROL_F5"/>
    <property type="match status" value="1"/>
</dbReference>